<comment type="caution">
    <text evidence="3">The sequence shown here is derived from an EMBL/GenBank/DDBJ whole genome shotgun (WGS) entry which is preliminary data.</text>
</comment>
<evidence type="ECO:0000256" key="1">
    <source>
        <dbReference type="SAM" id="MobiDB-lite"/>
    </source>
</evidence>
<keyword evidence="4" id="KW-1185">Reference proteome</keyword>
<feature type="compositionally biased region" description="Low complexity" evidence="1">
    <location>
        <begin position="1"/>
        <end position="13"/>
    </location>
</feature>
<feature type="domain" description="Myb/SANT-like DNA-binding" evidence="2">
    <location>
        <begin position="321"/>
        <end position="403"/>
    </location>
</feature>
<feature type="compositionally biased region" description="Low complexity" evidence="1">
    <location>
        <begin position="256"/>
        <end position="266"/>
    </location>
</feature>
<evidence type="ECO:0000313" key="4">
    <source>
        <dbReference type="Proteomes" id="UP000265515"/>
    </source>
</evidence>
<name>A0A388L1Q2_CHABU</name>
<accession>A0A388L1Q2</accession>
<organism evidence="3 4">
    <name type="scientific">Chara braunii</name>
    <name type="common">Braun's stonewort</name>
    <dbReference type="NCBI Taxonomy" id="69332"/>
    <lineage>
        <taxon>Eukaryota</taxon>
        <taxon>Viridiplantae</taxon>
        <taxon>Streptophyta</taxon>
        <taxon>Charophyceae</taxon>
        <taxon>Charales</taxon>
        <taxon>Characeae</taxon>
        <taxon>Chara</taxon>
    </lineage>
</organism>
<evidence type="ECO:0000259" key="2">
    <source>
        <dbReference type="Pfam" id="PF13837"/>
    </source>
</evidence>
<feature type="compositionally biased region" description="Polar residues" evidence="1">
    <location>
        <begin position="188"/>
        <end position="198"/>
    </location>
</feature>
<feature type="region of interest" description="Disordered" evidence="1">
    <location>
        <begin position="436"/>
        <end position="498"/>
    </location>
</feature>
<sequence>MGRSRQSSQQSVQYQGLHSVPPSTHLSMLSQDVDKFGVPPAFPAAVGQLPSWRNDPPGLRDVRPGHVPFYHARDDHGGVAGRSSSSAAMYSQPTAAYMPVHGGSTIGAGSFTAALCGEYEDPFSGGLPRWMSMDDLSGPQRCYGVTSNQQWNGGVYSHGQNDLSRRGAQSGSGQGTLPQGGTPGHGQSQATTGANVDSGSGVREGQACSHAAPQQVTVEAGSSESVDRLRAGLPPASRGEGRGRGEGRQGTSDSSGQSGRARQPARGGRGRGGCTPPSSSCPTEASGSGKDVGGHETNDNPTTVDEGMRKGKPPAKKIVPWTMEECLVLAKWQREDDAMMANASARHKCMKKGERQEWVSERMKEEGIMRSAEDCRKKWFNLGQKLKLLVDKVGRSGHQSYWDMTEEGREAEGLYATFDRRLWQAMEWMLQRPSGRCDEAMNSDTMGGAEAEGTGGGSGDQAGLDRGGSDTSGSRSKFRRTSGSRVHVGDDPSSVSSVGAAMAESTRVYMDGLDRAAATIAQANKEGATIVTGSIGKMTTQIGAVASAMGEMQLLVGVMGA</sequence>
<feature type="region of interest" description="Disordered" evidence="1">
    <location>
        <begin position="147"/>
        <end position="315"/>
    </location>
</feature>
<dbReference type="Pfam" id="PF13837">
    <property type="entry name" value="Myb_DNA-bind_4"/>
    <property type="match status" value="1"/>
</dbReference>
<feature type="compositionally biased region" description="Low complexity" evidence="1">
    <location>
        <begin position="274"/>
        <end position="283"/>
    </location>
</feature>
<proteinExistence type="predicted"/>
<feature type="compositionally biased region" description="Low complexity" evidence="1">
    <location>
        <begin position="166"/>
        <end position="180"/>
    </location>
</feature>
<feature type="region of interest" description="Disordered" evidence="1">
    <location>
        <begin position="1"/>
        <end position="32"/>
    </location>
</feature>
<dbReference type="EMBL" id="BFEA01000240">
    <property type="protein sequence ID" value="GBG76240.1"/>
    <property type="molecule type" value="Genomic_DNA"/>
</dbReference>
<gene>
    <name evidence="3" type="ORF">CBR_g21988</name>
</gene>
<feature type="compositionally biased region" description="Low complexity" evidence="1">
    <location>
        <begin position="461"/>
        <end position="475"/>
    </location>
</feature>
<feature type="compositionally biased region" description="Polar residues" evidence="1">
    <location>
        <begin position="21"/>
        <end position="30"/>
    </location>
</feature>
<dbReference type="Gramene" id="GBG76240">
    <property type="protein sequence ID" value="GBG76240"/>
    <property type="gene ID" value="CBR_g21988"/>
</dbReference>
<reference evidence="3 4" key="1">
    <citation type="journal article" date="2018" name="Cell">
        <title>The Chara Genome: Secondary Complexity and Implications for Plant Terrestrialization.</title>
        <authorList>
            <person name="Nishiyama T."/>
            <person name="Sakayama H."/>
            <person name="Vries J.D."/>
            <person name="Buschmann H."/>
            <person name="Saint-Marcoux D."/>
            <person name="Ullrich K.K."/>
            <person name="Haas F.B."/>
            <person name="Vanderstraeten L."/>
            <person name="Becker D."/>
            <person name="Lang D."/>
            <person name="Vosolsobe S."/>
            <person name="Rombauts S."/>
            <person name="Wilhelmsson P.K.I."/>
            <person name="Janitza P."/>
            <person name="Kern R."/>
            <person name="Heyl A."/>
            <person name="Rumpler F."/>
            <person name="Villalobos L.I.A.C."/>
            <person name="Clay J.M."/>
            <person name="Skokan R."/>
            <person name="Toyoda A."/>
            <person name="Suzuki Y."/>
            <person name="Kagoshima H."/>
            <person name="Schijlen E."/>
            <person name="Tajeshwar N."/>
            <person name="Catarino B."/>
            <person name="Hetherington A.J."/>
            <person name="Saltykova A."/>
            <person name="Bonnot C."/>
            <person name="Breuninger H."/>
            <person name="Symeonidi A."/>
            <person name="Radhakrishnan G.V."/>
            <person name="Van Nieuwerburgh F."/>
            <person name="Deforce D."/>
            <person name="Chang C."/>
            <person name="Karol K.G."/>
            <person name="Hedrich R."/>
            <person name="Ulvskov P."/>
            <person name="Glockner G."/>
            <person name="Delwiche C.F."/>
            <person name="Petrasek J."/>
            <person name="Van de Peer Y."/>
            <person name="Friml J."/>
            <person name="Beilby M."/>
            <person name="Dolan L."/>
            <person name="Kohara Y."/>
            <person name="Sugano S."/>
            <person name="Fujiyama A."/>
            <person name="Delaux P.-M."/>
            <person name="Quint M."/>
            <person name="TheiBen G."/>
            <person name="Hagemann M."/>
            <person name="Harholt J."/>
            <person name="Dunand C."/>
            <person name="Zachgo S."/>
            <person name="Langdale J."/>
            <person name="Maumus F."/>
            <person name="Straeten D.V.D."/>
            <person name="Gould S.B."/>
            <person name="Rensing S.A."/>
        </authorList>
    </citation>
    <scope>NUCLEOTIDE SEQUENCE [LARGE SCALE GENOMIC DNA]</scope>
    <source>
        <strain evidence="3 4">S276</strain>
    </source>
</reference>
<feature type="compositionally biased region" description="Polar residues" evidence="1">
    <location>
        <begin position="212"/>
        <end position="224"/>
    </location>
</feature>
<dbReference type="PANTHER" id="PTHR33492:SF4">
    <property type="entry name" value="OS02G0174300 PROTEIN"/>
    <property type="match status" value="1"/>
</dbReference>
<dbReference type="OrthoDB" id="691673at2759"/>
<dbReference type="Gene3D" id="1.10.10.60">
    <property type="entry name" value="Homeodomain-like"/>
    <property type="match status" value="1"/>
</dbReference>
<dbReference type="Proteomes" id="UP000265515">
    <property type="component" value="Unassembled WGS sequence"/>
</dbReference>
<protein>
    <recommendedName>
        <fullName evidence="2">Myb/SANT-like DNA-binding domain-containing protein</fullName>
    </recommendedName>
</protein>
<dbReference type="AlphaFoldDB" id="A0A388L1Q2"/>
<evidence type="ECO:0000313" key="3">
    <source>
        <dbReference type="EMBL" id="GBG76240.1"/>
    </source>
</evidence>
<dbReference type="PANTHER" id="PTHR33492">
    <property type="entry name" value="OSJNBA0043A12.37 PROTEIN-RELATED"/>
    <property type="match status" value="1"/>
</dbReference>
<feature type="compositionally biased region" description="Polar residues" evidence="1">
    <location>
        <begin position="147"/>
        <end position="162"/>
    </location>
</feature>
<dbReference type="InterPro" id="IPR044822">
    <property type="entry name" value="Myb_DNA-bind_4"/>
</dbReference>